<dbReference type="AlphaFoldDB" id="A0A0V1FP55"/>
<dbReference type="EMBL" id="JYDT01000049">
    <property type="protein sequence ID" value="KRY87805.1"/>
    <property type="molecule type" value="Genomic_DNA"/>
</dbReference>
<dbReference type="OrthoDB" id="10606991at2759"/>
<reference evidence="1 2" key="1">
    <citation type="submission" date="2015-01" db="EMBL/GenBank/DDBJ databases">
        <title>Evolution of Trichinella species and genotypes.</title>
        <authorList>
            <person name="Korhonen P.K."/>
            <person name="Edoardo P."/>
            <person name="Giuseppe L.R."/>
            <person name="Gasser R.B."/>
        </authorList>
    </citation>
    <scope>NUCLEOTIDE SEQUENCE [LARGE SCALE GENOMIC DNA]</scope>
    <source>
        <strain evidence="1">ISS470</strain>
    </source>
</reference>
<keyword evidence="2" id="KW-1185">Reference proteome</keyword>
<name>A0A0V1FP55_TRIPS</name>
<dbReference type="Proteomes" id="UP000054995">
    <property type="component" value="Unassembled WGS sequence"/>
</dbReference>
<gene>
    <name evidence="1" type="ORF">T4D_2887</name>
</gene>
<protein>
    <submittedName>
        <fullName evidence="1">Uncharacterized protein</fullName>
    </submittedName>
</protein>
<evidence type="ECO:0000313" key="2">
    <source>
        <dbReference type="Proteomes" id="UP000054995"/>
    </source>
</evidence>
<sequence>MPGLVCPDILHPGCRPSNIDQSSVVELLECGSPNNLRSLLILSHQKTGLLYLITSILIGSTTQQQ</sequence>
<evidence type="ECO:0000313" key="1">
    <source>
        <dbReference type="EMBL" id="KRY87805.1"/>
    </source>
</evidence>
<accession>A0A0V1FP55</accession>
<proteinExistence type="predicted"/>
<comment type="caution">
    <text evidence="1">The sequence shown here is derived from an EMBL/GenBank/DDBJ whole genome shotgun (WGS) entry which is preliminary data.</text>
</comment>
<organism evidence="1 2">
    <name type="scientific">Trichinella pseudospiralis</name>
    <name type="common">Parasitic roundworm</name>
    <dbReference type="NCBI Taxonomy" id="6337"/>
    <lineage>
        <taxon>Eukaryota</taxon>
        <taxon>Metazoa</taxon>
        <taxon>Ecdysozoa</taxon>
        <taxon>Nematoda</taxon>
        <taxon>Enoplea</taxon>
        <taxon>Dorylaimia</taxon>
        <taxon>Trichinellida</taxon>
        <taxon>Trichinellidae</taxon>
        <taxon>Trichinella</taxon>
    </lineage>
</organism>